<dbReference type="EMBL" id="AMFJ01000753">
    <property type="protein sequence ID" value="EKE26588.1"/>
    <property type="molecule type" value="Genomic_DNA"/>
</dbReference>
<gene>
    <name evidence="1" type="ORF">ACD_4C00237G0003</name>
</gene>
<accession>K2FUJ0</accession>
<dbReference type="AlphaFoldDB" id="K2FUJ0"/>
<name>K2FUJ0_9BACT</name>
<sequence length="173" mass="20915">MASKHSESIPQISQTEIYFNAVLDSSVNSYFIAEYFWDKLVINEKKLNLLTPDIFKKYLDEIWADYKESELEELCIDFIIFVLKKWFTVQKIYHFKTPWIINTKNRMLTIEEKIALIDEDIQWKKSELFQKALNKLWIVKVLFDKKRFLNLIDPDFQLWDDSIYKRVNNNLST</sequence>
<reference evidence="1" key="1">
    <citation type="journal article" date="2012" name="Science">
        <title>Fermentation, hydrogen, and sulfur metabolism in multiple uncultivated bacterial phyla.</title>
        <authorList>
            <person name="Wrighton K.C."/>
            <person name="Thomas B.C."/>
            <person name="Sharon I."/>
            <person name="Miller C.S."/>
            <person name="Castelle C.J."/>
            <person name="VerBerkmoes N.C."/>
            <person name="Wilkins M.J."/>
            <person name="Hettich R.L."/>
            <person name="Lipton M.S."/>
            <person name="Williams K.H."/>
            <person name="Long P.E."/>
            <person name="Banfield J.F."/>
        </authorList>
    </citation>
    <scope>NUCLEOTIDE SEQUENCE [LARGE SCALE GENOMIC DNA]</scope>
</reference>
<organism evidence="1">
    <name type="scientific">uncultured bacterium</name>
    <name type="common">gcode 4</name>
    <dbReference type="NCBI Taxonomy" id="1234023"/>
    <lineage>
        <taxon>Bacteria</taxon>
        <taxon>environmental samples</taxon>
    </lineage>
</organism>
<comment type="caution">
    <text evidence="1">The sequence shown here is derived from an EMBL/GenBank/DDBJ whole genome shotgun (WGS) entry which is preliminary data.</text>
</comment>
<proteinExistence type="predicted"/>
<protein>
    <submittedName>
        <fullName evidence="1">Uncharacterized protein</fullName>
    </submittedName>
</protein>
<evidence type="ECO:0000313" key="1">
    <source>
        <dbReference type="EMBL" id="EKE26588.1"/>
    </source>
</evidence>